<reference evidence="1" key="1">
    <citation type="submission" date="2018-11" db="EMBL/GenBank/DDBJ databases">
        <title>The sequence and de novo assembly of Larimichthys crocea genome using PacBio and Hi-C technologies.</title>
        <authorList>
            <person name="Xu P."/>
            <person name="Chen B."/>
            <person name="Zhou Z."/>
            <person name="Ke Q."/>
            <person name="Wu Y."/>
            <person name="Bai H."/>
            <person name="Pu F."/>
        </authorList>
    </citation>
    <scope>NUCLEOTIDE SEQUENCE</scope>
    <source>
        <tissue evidence="1">Muscle</tissue>
    </source>
</reference>
<dbReference type="Proteomes" id="UP000793456">
    <property type="component" value="Chromosome II"/>
</dbReference>
<sequence>MPPGRRPVASVFLSPEVEDLCELSAHSCRRDSRTQSRITGMLGVFSFTSALSREVTLTQEQIRPNTESPNQKHFNSRFSGEVGVRTRGHGVDTVPQECSVQREENGK</sequence>
<proteinExistence type="predicted"/>
<dbReference type="EMBL" id="CM011675">
    <property type="protein sequence ID" value="TMS22736.1"/>
    <property type="molecule type" value="Genomic_DNA"/>
</dbReference>
<accession>A0ACD3RTB6</accession>
<comment type="caution">
    <text evidence="1">The sequence shown here is derived from an EMBL/GenBank/DDBJ whole genome shotgun (WGS) entry which is preliminary data.</text>
</comment>
<gene>
    <name evidence="1" type="ORF">E3U43_013001</name>
</gene>
<protein>
    <submittedName>
        <fullName evidence="1">Uncharacterized protein</fullName>
    </submittedName>
</protein>
<keyword evidence="2" id="KW-1185">Reference proteome</keyword>
<evidence type="ECO:0000313" key="2">
    <source>
        <dbReference type="Proteomes" id="UP000793456"/>
    </source>
</evidence>
<organism evidence="1 2">
    <name type="scientific">Larimichthys crocea</name>
    <name type="common">Large yellow croaker</name>
    <name type="synonym">Pseudosciaena crocea</name>
    <dbReference type="NCBI Taxonomy" id="215358"/>
    <lineage>
        <taxon>Eukaryota</taxon>
        <taxon>Metazoa</taxon>
        <taxon>Chordata</taxon>
        <taxon>Craniata</taxon>
        <taxon>Vertebrata</taxon>
        <taxon>Euteleostomi</taxon>
        <taxon>Actinopterygii</taxon>
        <taxon>Neopterygii</taxon>
        <taxon>Teleostei</taxon>
        <taxon>Neoteleostei</taxon>
        <taxon>Acanthomorphata</taxon>
        <taxon>Eupercaria</taxon>
        <taxon>Sciaenidae</taxon>
        <taxon>Larimichthys</taxon>
    </lineage>
</organism>
<evidence type="ECO:0000313" key="1">
    <source>
        <dbReference type="EMBL" id="TMS22736.1"/>
    </source>
</evidence>
<name>A0ACD3RTB6_LARCR</name>